<reference evidence="8" key="1">
    <citation type="journal article" date="2014" name="Int. J. Syst. Evol. Microbiol.">
        <title>Complete genome sequence of Corynebacterium casei LMG S-19264T (=DSM 44701T), isolated from a smear-ripened cheese.</title>
        <authorList>
            <consortium name="US DOE Joint Genome Institute (JGI-PGF)"/>
            <person name="Walter F."/>
            <person name="Albersmeier A."/>
            <person name="Kalinowski J."/>
            <person name="Ruckert C."/>
        </authorList>
    </citation>
    <scope>NUCLEOTIDE SEQUENCE</scope>
    <source>
        <strain evidence="8">KCTC 32513</strain>
    </source>
</reference>
<evidence type="ECO:0000256" key="3">
    <source>
        <dbReference type="ARBA" id="ARBA00022833"/>
    </source>
</evidence>
<evidence type="ECO:0000313" key="8">
    <source>
        <dbReference type="EMBL" id="GHA89815.1"/>
    </source>
</evidence>
<dbReference type="EMBL" id="BMZH01000003">
    <property type="protein sequence ID" value="GHA89815.1"/>
    <property type="molecule type" value="Genomic_DNA"/>
</dbReference>
<sequence>MKALVFHGPKDIRYEDFPDPGLSSPHHAIIEVSHCSICGSDLHLYHGDTVGPMDFSLPQPQFCVGHETIGKVVEVGKSVKNLQVGDRLLVAGGAGCGLCKFCKAGDLRRCTSDRPAMVYGFSPHMNGGQADYLEVFAADNAAMKIPDTVSDEQALLMTDAAATGHFGLVGSRFEPGDSVAVIGQGPVGLMAAEVAVAMGASRVFTIDPIKARRDLSRGFGATPLHPDEARNVILQETGGVGVDRVVEAVGRPETITQTIRLVRPGGGVGIVGVVLDGDWGGVPFLRRAQGKSVSVMAGIANVLDSWPTLMGLFESGRIKGDGMFTHSFDLKDGADAYSLFDERADGVVKIMIKP</sequence>
<feature type="domain" description="Alcohol dehydrogenase-like C-terminal" evidence="6">
    <location>
        <begin position="186"/>
        <end position="310"/>
    </location>
</feature>
<dbReference type="GO" id="GO:0008270">
    <property type="term" value="F:zinc ion binding"/>
    <property type="evidence" value="ECO:0007669"/>
    <property type="project" value="InterPro"/>
</dbReference>
<dbReference type="InterPro" id="IPR002328">
    <property type="entry name" value="ADH_Zn_CS"/>
</dbReference>
<comment type="caution">
    <text evidence="8">The sequence shown here is derived from an EMBL/GenBank/DDBJ whole genome shotgun (WGS) entry which is preliminary data.</text>
</comment>
<dbReference type="InterPro" id="IPR013149">
    <property type="entry name" value="ADH-like_C"/>
</dbReference>
<dbReference type="InterPro" id="IPR011032">
    <property type="entry name" value="GroES-like_sf"/>
</dbReference>
<evidence type="ECO:0000256" key="5">
    <source>
        <dbReference type="RuleBase" id="RU361277"/>
    </source>
</evidence>
<dbReference type="Pfam" id="PF08240">
    <property type="entry name" value="ADH_N"/>
    <property type="match status" value="1"/>
</dbReference>
<gene>
    <name evidence="8" type="ORF">GCM10009069_11210</name>
</gene>
<dbReference type="AlphaFoldDB" id="A0A8J3G1X0"/>
<keyword evidence="3 5" id="KW-0862">Zinc</keyword>
<reference evidence="8" key="2">
    <citation type="submission" date="2020-09" db="EMBL/GenBank/DDBJ databases">
        <authorList>
            <person name="Sun Q."/>
            <person name="Kim S."/>
        </authorList>
    </citation>
    <scope>NUCLEOTIDE SEQUENCE</scope>
    <source>
        <strain evidence="8">KCTC 32513</strain>
    </source>
</reference>
<keyword evidence="9" id="KW-1185">Reference proteome</keyword>
<organism evidence="8 9">
    <name type="scientific">Algimonas arctica</name>
    <dbReference type="NCBI Taxonomy" id="1479486"/>
    <lineage>
        <taxon>Bacteria</taxon>
        <taxon>Pseudomonadati</taxon>
        <taxon>Pseudomonadota</taxon>
        <taxon>Alphaproteobacteria</taxon>
        <taxon>Maricaulales</taxon>
        <taxon>Robiginitomaculaceae</taxon>
        <taxon>Algimonas</taxon>
    </lineage>
</organism>
<comment type="similarity">
    <text evidence="5">Belongs to the zinc-containing alcohol dehydrogenase family.</text>
</comment>
<dbReference type="RefSeq" id="WP_189496274.1">
    <property type="nucleotide sequence ID" value="NZ_BMZH01000003.1"/>
</dbReference>
<evidence type="ECO:0000256" key="1">
    <source>
        <dbReference type="ARBA" id="ARBA00001947"/>
    </source>
</evidence>
<evidence type="ECO:0000259" key="6">
    <source>
        <dbReference type="Pfam" id="PF00107"/>
    </source>
</evidence>
<evidence type="ECO:0000256" key="2">
    <source>
        <dbReference type="ARBA" id="ARBA00022723"/>
    </source>
</evidence>
<name>A0A8J3G1X0_9PROT</name>
<dbReference type="PANTHER" id="PTHR42813">
    <property type="entry name" value="ZINC-TYPE ALCOHOL DEHYDROGENASE-LIKE"/>
    <property type="match status" value="1"/>
</dbReference>
<dbReference type="Gene3D" id="3.90.180.10">
    <property type="entry name" value="Medium-chain alcohol dehydrogenases, catalytic domain"/>
    <property type="match status" value="2"/>
</dbReference>
<keyword evidence="2 5" id="KW-0479">Metal-binding</keyword>
<keyword evidence="4" id="KW-0560">Oxidoreductase</keyword>
<evidence type="ECO:0000313" key="9">
    <source>
        <dbReference type="Proteomes" id="UP000634004"/>
    </source>
</evidence>
<protein>
    <submittedName>
        <fullName evidence="8">Alcohol dehydrogenase</fullName>
    </submittedName>
</protein>
<dbReference type="PROSITE" id="PS00059">
    <property type="entry name" value="ADH_ZINC"/>
    <property type="match status" value="1"/>
</dbReference>
<dbReference type="GO" id="GO:0016491">
    <property type="term" value="F:oxidoreductase activity"/>
    <property type="evidence" value="ECO:0007669"/>
    <property type="project" value="UniProtKB-KW"/>
</dbReference>
<accession>A0A8J3G1X0</accession>
<dbReference type="InterPro" id="IPR013154">
    <property type="entry name" value="ADH-like_N"/>
</dbReference>
<evidence type="ECO:0000256" key="4">
    <source>
        <dbReference type="ARBA" id="ARBA00023002"/>
    </source>
</evidence>
<feature type="domain" description="Alcohol dehydrogenase-like N-terminal" evidence="7">
    <location>
        <begin position="25"/>
        <end position="147"/>
    </location>
</feature>
<dbReference type="Pfam" id="PF00107">
    <property type="entry name" value="ADH_zinc_N"/>
    <property type="match status" value="1"/>
</dbReference>
<dbReference type="Proteomes" id="UP000634004">
    <property type="component" value="Unassembled WGS sequence"/>
</dbReference>
<comment type="cofactor">
    <cofactor evidence="1 5">
        <name>Zn(2+)</name>
        <dbReference type="ChEBI" id="CHEBI:29105"/>
    </cofactor>
</comment>
<evidence type="ECO:0000259" key="7">
    <source>
        <dbReference type="Pfam" id="PF08240"/>
    </source>
</evidence>
<proteinExistence type="inferred from homology"/>
<dbReference type="Gene3D" id="3.40.50.720">
    <property type="entry name" value="NAD(P)-binding Rossmann-like Domain"/>
    <property type="match status" value="1"/>
</dbReference>
<dbReference type="InterPro" id="IPR036291">
    <property type="entry name" value="NAD(P)-bd_dom_sf"/>
</dbReference>
<dbReference type="SUPFAM" id="SSF51735">
    <property type="entry name" value="NAD(P)-binding Rossmann-fold domains"/>
    <property type="match status" value="1"/>
</dbReference>
<dbReference type="SUPFAM" id="SSF50129">
    <property type="entry name" value="GroES-like"/>
    <property type="match status" value="1"/>
</dbReference>